<comment type="caution">
    <text evidence="1">The sequence shown here is derived from an EMBL/GenBank/DDBJ whole genome shotgun (WGS) entry which is preliminary data.</text>
</comment>
<accession>A0ABQ4N6S1</accession>
<protein>
    <recommendedName>
        <fullName evidence="3">Resolvase/invertase-type recombinase catalytic domain-containing protein</fullName>
    </recommendedName>
</protein>
<dbReference type="EMBL" id="BOVJ01000073">
    <property type="protein sequence ID" value="GIQ63852.1"/>
    <property type="molecule type" value="Genomic_DNA"/>
</dbReference>
<organism evidence="1 2">
    <name type="scientific">Paenibacillus cisolokensis</name>
    <dbReference type="NCBI Taxonomy" id="1658519"/>
    <lineage>
        <taxon>Bacteria</taxon>
        <taxon>Bacillati</taxon>
        <taxon>Bacillota</taxon>
        <taxon>Bacilli</taxon>
        <taxon>Bacillales</taxon>
        <taxon>Paenibacillaceae</taxon>
        <taxon>Paenibacillus</taxon>
    </lineage>
</organism>
<sequence>MRPLLELKKRFDIISTQYGASPKSRLHEMSAEFVRFCLANKNMHTIFLMTKGTRVDDKNPKSAVNRLRIDLFEQIKRFGRTVPRHREPIERYMG</sequence>
<gene>
    <name evidence="1" type="ORF">PACILC2_24200</name>
</gene>
<name>A0ABQ4N6S1_9BACL</name>
<reference evidence="1 2" key="1">
    <citation type="submission" date="2021-04" db="EMBL/GenBank/DDBJ databases">
        <title>Draft genome sequence of Paenibacillus cisolokensis, LC2-13A.</title>
        <authorList>
            <person name="Uke A."/>
            <person name="Chhe C."/>
            <person name="Baramee S."/>
            <person name="Kosugi A."/>
        </authorList>
    </citation>
    <scope>NUCLEOTIDE SEQUENCE [LARGE SCALE GENOMIC DNA]</scope>
    <source>
        <strain evidence="1 2">LC2-13A</strain>
    </source>
</reference>
<keyword evidence="2" id="KW-1185">Reference proteome</keyword>
<dbReference type="Proteomes" id="UP000680304">
    <property type="component" value="Unassembled WGS sequence"/>
</dbReference>
<evidence type="ECO:0008006" key="3">
    <source>
        <dbReference type="Google" id="ProtNLM"/>
    </source>
</evidence>
<evidence type="ECO:0000313" key="2">
    <source>
        <dbReference type="Proteomes" id="UP000680304"/>
    </source>
</evidence>
<evidence type="ECO:0000313" key="1">
    <source>
        <dbReference type="EMBL" id="GIQ63852.1"/>
    </source>
</evidence>
<proteinExistence type="predicted"/>